<protein>
    <submittedName>
        <fullName evidence="2">Predicted protein</fullName>
    </submittedName>
</protein>
<name>C1MNW5_MICPC</name>
<dbReference type="Proteomes" id="UP000001876">
    <property type="component" value="Unassembled WGS sequence"/>
</dbReference>
<feature type="compositionally biased region" description="Acidic residues" evidence="1">
    <location>
        <begin position="134"/>
        <end position="162"/>
    </location>
</feature>
<dbReference type="GeneID" id="9682166"/>
<reference evidence="2 3" key="1">
    <citation type="journal article" date="2009" name="Science">
        <title>Green evolution and dynamic adaptations revealed by genomes of the marine picoeukaryotes Micromonas.</title>
        <authorList>
            <person name="Worden A.Z."/>
            <person name="Lee J.H."/>
            <person name="Mock T."/>
            <person name="Rouze P."/>
            <person name="Simmons M.P."/>
            <person name="Aerts A.L."/>
            <person name="Allen A.E."/>
            <person name="Cuvelier M.L."/>
            <person name="Derelle E."/>
            <person name="Everett M.V."/>
            <person name="Foulon E."/>
            <person name="Grimwood J."/>
            <person name="Gundlach H."/>
            <person name="Henrissat B."/>
            <person name="Napoli C."/>
            <person name="McDonald S.M."/>
            <person name="Parker M.S."/>
            <person name="Rombauts S."/>
            <person name="Salamov A."/>
            <person name="Von Dassow P."/>
            <person name="Badger J.H."/>
            <person name="Coutinho P.M."/>
            <person name="Demir E."/>
            <person name="Dubchak I."/>
            <person name="Gentemann C."/>
            <person name="Eikrem W."/>
            <person name="Gready J.E."/>
            <person name="John U."/>
            <person name="Lanier W."/>
            <person name="Lindquist E.A."/>
            <person name="Lucas S."/>
            <person name="Mayer K.F."/>
            <person name="Moreau H."/>
            <person name="Not F."/>
            <person name="Otillar R."/>
            <person name="Panaud O."/>
            <person name="Pangilinan J."/>
            <person name="Paulsen I."/>
            <person name="Piegu B."/>
            <person name="Poliakov A."/>
            <person name="Robbens S."/>
            <person name="Schmutz J."/>
            <person name="Toulza E."/>
            <person name="Wyss T."/>
            <person name="Zelensky A."/>
            <person name="Zhou K."/>
            <person name="Armbrust E.V."/>
            <person name="Bhattacharya D."/>
            <person name="Goodenough U.W."/>
            <person name="Van de Peer Y."/>
            <person name="Grigoriev I.V."/>
        </authorList>
    </citation>
    <scope>NUCLEOTIDE SEQUENCE [LARGE SCALE GENOMIC DNA]</scope>
    <source>
        <strain evidence="2 3">CCMP1545</strain>
    </source>
</reference>
<organism evidence="3">
    <name type="scientific">Micromonas pusilla (strain CCMP1545)</name>
    <name type="common">Picoplanktonic green alga</name>
    <dbReference type="NCBI Taxonomy" id="564608"/>
    <lineage>
        <taxon>Eukaryota</taxon>
        <taxon>Viridiplantae</taxon>
        <taxon>Chlorophyta</taxon>
        <taxon>Mamiellophyceae</taxon>
        <taxon>Mamiellales</taxon>
        <taxon>Mamiellaceae</taxon>
        <taxon>Micromonas</taxon>
    </lineage>
</organism>
<accession>C1MNW5</accession>
<evidence type="ECO:0000256" key="1">
    <source>
        <dbReference type="SAM" id="MobiDB-lite"/>
    </source>
</evidence>
<proteinExistence type="predicted"/>
<dbReference type="RefSeq" id="XP_003057182.1">
    <property type="nucleotide sequence ID" value="XM_003057136.1"/>
</dbReference>
<dbReference type="OrthoDB" id="498444at2759"/>
<evidence type="ECO:0000313" key="2">
    <source>
        <dbReference type="EMBL" id="EEH58827.1"/>
    </source>
</evidence>
<gene>
    <name evidence="2" type="ORF">MICPUCDRAFT_56057</name>
</gene>
<sequence>MGQQSNSGKARTKRDGIPNNPKMRKQMKKIASDKKEGMTYAKRRAMREAAGLVKKNESDDTNFGAAGMKLKADKKGPLEIRYRALAKKIRQCEDLEKKKKEGATLDQWQLAKLRKKPFLKAELKNLMKAAGGGGEDEEEEEEEESDEEEEESDEEMESDEDE</sequence>
<dbReference type="OMA" id="KIRQCED"/>
<evidence type="ECO:0000313" key="3">
    <source>
        <dbReference type="Proteomes" id="UP000001876"/>
    </source>
</evidence>
<feature type="region of interest" description="Disordered" evidence="1">
    <location>
        <begin position="126"/>
        <end position="162"/>
    </location>
</feature>
<dbReference type="KEGG" id="mpp:MICPUCDRAFT_56057"/>
<feature type="region of interest" description="Disordered" evidence="1">
    <location>
        <begin position="1"/>
        <end position="38"/>
    </location>
</feature>
<keyword evidence="3" id="KW-1185">Reference proteome</keyword>
<dbReference type="AlphaFoldDB" id="C1MNW5"/>
<dbReference type="EMBL" id="GG663737">
    <property type="protein sequence ID" value="EEH58827.1"/>
    <property type="molecule type" value="Genomic_DNA"/>
</dbReference>